<dbReference type="GO" id="GO:0006352">
    <property type="term" value="P:DNA-templated transcription initiation"/>
    <property type="evidence" value="ECO:0007669"/>
    <property type="project" value="InterPro"/>
</dbReference>
<keyword evidence="9" id="KW-1185">Reference proteome</keyword>
<dbReference type="InterPro" id="IPR013249">
    <property type="entry name" value="RNA_pol_sigma70_r4_t2"/>
</dbReference>
<dbReference type="NCBIfam" id="TIGR02937">
    <property type="entry name" value="sigma70-ECF"/>
    <property type="match status" value="1"/>
</dbReference>
<dbReference type="SUPFAM" id="SSF88659">
    <property type="entry name" value="Sigma3 and sigma4 domains of RNA polymerase sigma factors"/>
    <property type="match status" value="1"/>
</dbReference>
<dbReference type="InterPro" id="IPR036388">
    <property type="entry name" value="WH-like_DNA-bd_sf"/>
</dbReference>
<dbReference type="GO" id="GO:0003677">
    <property type="term" value="F:DNA binding"/>
    <property type="evidence" value="ECO:0007669"/>
    <property type="project" value="UniProtKB-KW"/>
</dbReference>
<dbReference type="PANTHER" id="PTHR43133">
    <property type="entry name" value="RNA POLYMERASE ECF-TYPE SIGMA FACTO"/>
    <property type="match status" value="1"/>
</dbReference>
<dbReference type="Gene3D" id="1.10.10.10">
    <property type="entry name" value="Winged helix-like DNA-binding domain superfamily/Winged helix DNA-binding domain"/>
    <property type="match status" value="1"/>
</dbReference>
<keyword evidence="2" id="KW-0805">Transcription regulation</keyword>
<evidence type="ECO:0000259" key="6">
    <source>
        <dbReference type="Pfam" id="PF04542"/>
    </source>
</evidence>
<evidence type="ECO:0000256" key="2">
    <source>
        <dbReference type="ARBA" id="ARBA00023015"/>
    </source>
</evidence>
<evidence type="ECO:0000256" key="3">
    <source>
        <dbReference type="ARBA" id="ARBA00023082"/>
    </source>
</evidence>
<organism evidence="8 9">
    <name type="scientific">Leptospira ellisii</name>
    <dbReference type="NCBI Taxonomy" id="2023197"/>
    <lineage>
        <taxon>Bacteria</taxon>
        <taxon>Pseudomonadati</taxon>
        <taxon>Spirochaetota</taxon>
        <taxon>Spirochaetia</taxon>
        <taxon>Leptospirales</taxon>
        <taxon>Leptospiraceae</taxon>
        <taxon>Leptospira</taxon>
    </lineage>
</organism>
<dbReference type="Pfam" id="PF08281">
    <property type="entry name" value="Sigma70_r4_2"/>
    <property type="match status" value="1"/>
</dbReference>
<dbReference type="Gene3D" id="1.10.1740.10">
    <property type="match status" value="1"/>
</dbReference>
<gene>
    <name evidence="8" type="ORF">CH379_008525</name>
</gene>
<dbReference type="SUPFAM" id="SSF88946">
    <property type="entry name" value="Sigma2 domain of RNA polymerase sigma factors"/>
    <property type="match status" value="1"/>
</dbReference>
<keyword evidence="4" id="KW-0238">DNA-binding</keyword>
<feature type="domain" description="RNA polymerase sigma factor 70 region 4 type 2" evidence="7">
    <location>
        <begin position="135"/>
        <end position="185"/>
    </location>
</feature>
<keyword evidence="3" id="KW-0731">Sigma factor</keyword>
<comment type="caution">
    <text evidence="8">The sequence shown here is derived from an EMBL/GenBank/DDBJ whole genome shotgun (WGS) entry which is preliminary data.</text>
</comment>
<dbReference type="AlphaFoldDB" id="A0AAE4QMG1"/>
<dbReference type="InterPro" id="IPR014284">
    <property type="entry name" value="RNA_pol_sigma-70_dom"/>
</dbReference>
<protein>
    <submittedName>
        <fullName evidence="8">RNA polymerase sigma factor</fullName>
    </submittedName>
</protein>
<sequence length="282" mass="32492">MEKSAMQTSPEENDLLDLVLAGDLNALEKLVRGVQKKVFNLSLKFLWNPEDAEDATQEILIKTITNLGSFRRESVFSTWVYRIAVNHLINAKKSRVEQRRLTFRLVRSELEKSSQKPETSSETEYLASQVKTACTHAMLTCLKRQHRIAFILGEVVRVSGEEGAEIMGISAVNFRKKLSRARKRMGKFLGTNCGVVNSENACRCENRIAYSIRNLALKPYLDLSERLKENGQWRRIETYSDETDLLEKVSLTYRSTMDYDSRRNTLEEVKSIFSKRDLRILN</sequence>
<evidence type="ECO:0000259" key="7">
    <source>
        <dbReference type="Pfam" id="PF08281"/>
    </source>
</evidence>
<dbReference type="EMBL" id="NPEF02000009">
    <property type="protein sequence ID" value="MDV6235668.1"/>
    <property type="molecule type" value="Genomic_DNA"/>
</dbReference>
<proteinExistence type="inferred from homology"/>
<dbReference type="Proteomes" id="UP000232122">
    <property type="component" value="Unassembled WGS sequence"/>
</dbReference>
<evidence type="ECO:0000313" key="8">
    <source>
        <dbReference type="EMBL" id="MDV6235668.1"/>
    </source>
</evidence>
<dbReference type="InterPro" id="IPR007627">
    <property type="entry name" value="RNA_pol_sigma70_r2"/>
</dbReference>
<accession>A0AAE4QMG1</accession>
<dbReference type="GO" id="GO:0016987">
    <property type="term" value="F:sigma factor activity"/>
    <property type="evidence" value="ECO:0007669"/>
    <property type="project" value="UniProtKB-KW"/>
</dbReference>
<dbReference type="RefSeq" id="WP_317572550.1">
    <property type="nucleotide sequence ID" value="NZ_NPEF02000009.1"/>
</dbReference>
<name>A0AAE4QMG1_9LEPT</name>
<evidence type="ECO:0000256" key="5">
    <source>
        <dbReference type="ARBA" id="ARBA00023163"/>
    </source>
</evidence>
<feature type="domain" description="RNA polymerase sigma-70 region 2" evidence="6">
    <location>
        <begin position="30"/>
        <end position="95"/>
    </location>
</feature>
<dbReference type="Pfam" id="PF04542">
    <property type="entry name" value="Sigma70_r2"/>
    <property type="match status" value="1"/>
</dbReference>
<evidence type="ECO:0000313" key="9">
    <source>
        <dbReference type="Proteomes" id="UP000232122"/>
    </source>
</evidence>
<dbReference type="InterPro" id="IPR013325">
    <property type="entry name" value="RNA_pol_sigma_r2"/>
</dbReference>
<evidence type="ECO:0000256" key="4">
    <source>
        <dbReference type="ARBA" id="ARBA00023125"/>
    </source>
</evidence>
<dbReference type="InterPro" id="IPR039425">
    <property type="entry name" value="RNA_pol_sigma-70-like"/>
</dbReference>
<dbReference type="InterPro" id="IPR013324">
    <property type="entry name" value="RNA_pol_sigma_r3/r4-like"/>
</dbReference>
<dbReference type="PANTHER" id="PTHR43133:SF8">
    <property type="entry name" value="RNA POLYMERASE SIGMA FACTOR HI_1459-RELATED"/>
    <property type="match status" value="1"/>
</dbReference>
<evidence type="ECO:0000256" key="1">
    <source>
        <dbReference type="ARBA" id="ARBA00010641"/>
    </source>
</evidence>
<keyword evidence="5" id="KW-0804">Transcription</keyword>
<reference evidence="8 9" key="1">
    <citation type="journal article" date="2018" name="Microb. Genom.">
        <title>Deciphering the unexplored Leptospira diversity from soils uncovers genomic evolution to virulence.</title>
        <authorList>
            <person name="Thibeaux R."/>
            <person name="Iraola G."/>
            <person name="Ferres I."/>
            <person name="Bierque E."/>
            <person name="Girault D."/>
            <person name="Soupe-Gilbert M.E."/>
            <person name="Picardeau M."/>
            <person name="Goarant C."/>
        </authorList>
    </citation>
    <scope>NUCLEOTIDE SEQUENCE [LARGE SCALE GENOMIC DNA]</scope>
    <source>
        <strain evidence="8 9">ATI7-C-A5</strain>
    </source>
</reference>
<comment type="similarity">
    <text evidence="1">Belongs to the sigma-70 factor family. ECF subfamily.</text>
</comment>